<dbReference type="PANTHER" id="PTHR23317">
    <property type="entry name" value="DEDICATOR OF CYTOKINESIS DOCK"/>
    <property type="match status" value="1"/>
</dbReference>
<dbReference type="Pfam" id="PF06920">
    <property type="entry name" value="DHR-2_Lobe_A"/>
    <property type="match status" value="1"/>
</dbReference>
<evidence type="ECO:0000313" key="4">
    <source>
        <dbReference type="EMBL" id="MPC69939.1"/>
    </source>
</evidence>
<dbReference type="InterPro" id="IPR046773">
    <property type="entry name" value="DOCKER_Lobe_C"/>
</dbReference>
<dbReference type="Proteomes" id="UP000324222">
    <property type="component" value="Unassembled WGS sequence"/>
</dbReference>
<keyword evidence="5" id="KW-1185">Reference proteome</keyword>
<dbReference type="OrthoDB" id="47328at2759"/>
<dbReference type="InterPro" id="IPR043161">
    <property type="entry name" value="DOCK_C_lobe_A"/>
</dbReference>
<dbReference type="PANTHER" id="PTHR23317:SF76">
    <property type="entry name" value="LD20667P"/>
    <property type="match status" value="1"/>
</dbReference>
<comment type="similarity">
    <text evidence="2">Belongs to the DOCK family.</text>
</comment>
<dbReference type="InterPro" id="IPR027357">
    <property type="entry name" value="DOCKER_dom"/>
</dbReference>
<dbReference type="InterPro" id="IPR046770">
    <property type="entry name" value="DOCKER_Lobe_B"/>
</dbReference>
<dbReference type="Gene3D" id="1.20.58.740">
    <property type="match status" value="1"/>
</dbReference>
<feature type="domain" description="DOCKER" evidence="3">
    <location>
        <begin position="1"/>
        <end position="281"/>
    </location>
</feature>
<evidence type="ECO:0000313" key="5">
    <source>
        <dbReference type="Proteomes" id="UP000324222"/>
    </source>
</evidence>
<dbReference type="GO" id="GO:0005085">
    <property type="term" value="F:guanyl-nucleotide exchange factor activity"/>
    <property type="evidence" value="ECO:0007669"/>
    <property type="project" value="UniProtKB-KW"/>
</dbReference>
<name>A0A5B7HJN3_PORTR</name>
<evidence type="ECO:0000256" key="2">
    <source>
        <dbReference type="PROSITE-ProRule" id="PRU00984"/>
    </source>
</evidence>
<dbReference type="InterPro" id="IPR046769">
    <property type="entry name" value="DOCKER_Lobe_A"/>
</dbReference>
<dbReference type="Gene3D" id="1.25.40.410">
    <property type="match status" value="1"/>
</dbReference>
<dbReference type="PROSITE" id="PS51651">
    <property type="entry name" value="DOCKER"/>
    <property type="match status" value="1"/>
</dbReference>
<dbReference type="InterPro" id="IPR043162">
    <property type="entry name" value="DOCK_C_lobe_C"/>
</dbReference>
<dbReference type="InterPro" id="IPR026791">
    <property type="entry name" value="DOCK"/>
</dbReference>
<dbReference type="Pfam" id="PF20422">
    <property type="entry name" value="DHR-2_Lobe_B"/>
    <property type="match status" value="1"/>
</dbReference>
<gene>
    <name evidence="4" type="primary">DOCK7_2</name>
    <name evidence="4" type="ORF">E2C01_064172</name>
</gene>
<protein>
    <submittedName>
        <fullName evidence="4">Dedicator of cytokinesis protein 7</fullName>
    </submittedName>
</protein>
<accession>A0A5B7HJN3</accession>
<reference evidence="4 5" key="1">
    <citation type="submission" date="2019-05" db="EMBL/GenBank/DDBJ databases">
        <title>Another draft genome of Portunus trituberculatus and its Hox gene families provides insights of decapod evolution.</title>
        <authorList>
            <person name="Jeong J.-H."/>
            <person name="Song I."/>
            <person name="Kim S."/>
            <person name="Choi T."/>
            <person name="Kim D."/>
            <person name="Ryu S."/>
            <person name="Kim W."/>
        </authorList>
    </citation>
    <scope>NUCLEOTIDE SEQUENCE [LARGE SCALE GENOMIC DNA]</scope>
    <source>
        <tissue evidence="4">Muscle</tissue>
    </source>
</reference>
<organism evidence="4 5">
    <name type="scientific">Portunus trituberculatus</name>
    <name type="common">Swimming crab</name>
    <name type="synonym">Neptunus trituberculatus</name>
    <dbReference type="NCBI Taxonomy" id="210409"/>
    <lineage>
        <taxon>Eukaryota</taxon>
        <taxon>Metazoa</taxon>
        <taxon>Ecdysozoa</taxon>
        <taxon>Arthropoda</taxon>
        <taxon>Crustacea</taxon>
        <taxon>Multicrustacea</taxon>
        <taxon>Malacostraca</taxon>
        <taxon>Eumalacostraca</taxon>
        <taxon>Eucarida</taxon>
        <taxon>Decapoda</taxon>
        <taxon>Pleocyemata</taxon>
        <taxon>Brachyura</taxon>
        <taxon>Eubrachyura</taxon>
        <taxon>Portunoidea</taxon>
        <taxon>Portunidae</taxon>
        <taxon>Portuninae</taxon>
        <taxon>Portunus</taxon>
    </lineage>
</organism>
<dbReference type="GO" id="GO:0007264">
    <property type="term" value="P:small GTPase-mediated signal transduction"/>
    <property type="evidence" value="ECO:0007669"/>
    <property type="project" value="InterPro"/>
</dbReference>
<proteinExistence type="inferred from homology"/>
<sequence>MYECLNEVYKILTPIAEKNRDWKKLINIHSKLQDAFSKIDALEGRRIFGTYFRVGFYGSKFGDLDGEEFIYKEPMLTKLPEISHRLEGFYSDRFGAENVVIIKDSNTVDNTKLSADKACIQITYVEPYFDEYEYKDRVTSFEKNYNIKRFIFSTPFTPDGRAHGELNEQYKRKTVLTTMHMFPYVKTRIQVADRMSWVLTPIEVAIEDIQKRTRELSSAINQDPPDHKILQMVLQGCIGTTVNQGPMEVAHIFLSDLVESRKPPSRLQNKLRLCFKDFSKK</sequence>
<dbReference type="Pfam" id="PF20421">
    <property type="entry name" value="DHR-2_Lobe_C"/>
    <property type="match status" value="1"/>
</dbReference>
<comment type="caution">
    <text evidence="4">The sequence shown here is derived from an EMBL/GenBank/DDBJ whole genome shotgun (WGS) entry which is preliminary data.</text>
</comment>
<evidence type="ECO:0000259" key="3">
    <source>
        <dbReference type="PROSITE" id="PS51651"/>
    </source>
</evidence>
<dbReference type="AlphaFoldDB" id="A0A5B7HJN3"/>
<keyword evidence="1" id="KW-0344">Guanine-nucleotide releasing factor</keyword>
<evidence type="ECO:0000256" key="1">
    <source>
        <dbReference type="ARBA" id="ARBA00022658"/>
    </source>
</evidence>
<dbReference type="EMBL" id="VSRR010030244">
    <property type="protein sequence ID" value="MPC69939.1"/>
    <property type="molecule type" value="Genomic_DNA"/>
</dbReference>